<evidence type="ECO:0000256" key="3">
    <source>
        <dbReference type="ARBA" id="ARBA00018596"/>
    </source>
</evidence>
<dbReference type="AlphaFoldDB" id="A0A6B2L2G8"/>
<comment type="subcellular location">
    <subcellularLocation>
        <location evidence="1">Nucleus</location>
    </subcellularLocation>
</comment>
<keyword evidence="4" id="KW-0235">DNA replication</keyword>
<dbReference type="GO" id="GO:0006270">
    <property type="term" value="P:DNA replication initiation"/>
    <property type="evidence" value="ECO:0007669"/>
    <property type="project" value="TreeGrafter"/>
</dbReference>
<accession>A0A6B2L2G8</accession>
<feature type="region of interest" description="Disordered" evidence="6">
    <location>
        <begin position="415"/>
        <end position="437"/>
    </location>
</feature>
<dbReference type="InterPro" id="IPR054300">
    <property type="entry name" value="OB_DPOA2"/>
</dbReference>
<protein>
    <recommendedName>
        <fullName evidence="3">DNA polymerase alpha subunit B</fullName>
    </recommendedName>
</protein>
<evidence type="ECO:0000256" key="5">
    <source>
        <dbReference type="ARBA" id="ARBA00023242"/>
    </source>
</evidence>
<dbReference type="EMBL" id="GIBP01002128">
    <property type="protein sequence ID" value="NDV31097.1"/>
    <property type="molecule type" value="Transcribed_RNA"/>
</dbReference>
<keyword evidence="5" id="KW-0539">Nucleus</keyword>
<dbReference type="PANTHER" id="PTHR23061">
    <property type="entry name" value="DNA POLYMERASE 2 ALPHA 70 KDA SUBUNIT"/>
    <property type="match status" value="1"/>
</dbReference>
<reference evidence="9" key="1">
    <citation type="journal article" date="2020" name="J. Eukaryot. Microbiol.">
        <title>De novo Sequencing, Assembly and Annotation of the Transcriptome for the Free-Living Testate Amoeba Arcella intermedia.</title>
        <authorList>
            <person name="Ribeiro G.M."/>
            <person name="Porfirio-Sousa A.L."/>
            <person name="Maurer-Alcala X.X."/>
            <person name="Katz L.A."/>
            <person name="Lahr D.J.G."/>
        </authorList>
    </citation>
    <scope>NUCLEOTIDE SEQUENCE</scope>
</reference>
<evidence type="ECO:0000259" key="8">
    <source>
        <dbReference type="Pfam" id="PF22062"/>
    </source>
</evidence>
<name>A0A6B2L2G8_9EUKA</name>
<dbReference type="InterPro" id="IPR007185">
    <property type="entry name" value="DNA_pol_a/d/e_bsu"/>
</dbReference>
<feature type="domain" description="DNA polymerase alpha subunit B OB" evidence="8">
    <location>
        <begin position="51"/>
        <end position="154"/>
    </location>
</feature>
<dbReference type="InterPro" id="IPR016722">
    <property type="entry name" value="DNA_pol_alpha_bsu"/>
</dbReference>
<dbReference type="Gene3D" id="3.60.21.60">
    <property type="match status" value="2"/>
</dbReference>
<evidence type="ECO:0000256" key="2">
    <source>
        <dbReference type="ARBA" id="ARBA00007299"/>
    </source>
</evidence>
<evidence type="ECO:0000313" key="9">
    <source>
        <dbReference type="EMBL" id="NDV31097.1"/>
    </source>
</evidence>
<evidence type="ECO:0000256" key="6">
    <source>
        <dbReference type="SAM" id="MobiDB-lite"/>
    </source>
</evidence>
<dbReference type="Pfam" id="PF22062">
    <property type="entry name" value="OB_DPOA2"/>
    <property type="match status" value="1"/>
</dbReference>
<organism evidence="9">
    <name type="scientific">Arcella intermedia</name>
    <dbReference type="NCBI Taxonomy" id="1963864"/>
    <lineage>
        <taxon>Eukaryota</taxon>
        <taxon>Amoebozoa</taxon>
        <taxon>Tubulinea</taxon>
        <taxon>Elardia</taxon>
        <taxon>Arcellinida</taxon>
        <taxon>Sphaerothecina</taxon>
        <taxon>Arcellidae</taxon>
        <taxon>Arcella</taxon>
    </lineage>
</organism>
<sequence length="437" mass="48609">MRTNSGNLVREYLPNLVIDPYKNDSVSVTLDNNSQLSSYQYMWEKPEDIENMLDDRIEGISAFLANKYNLETQAPLNTISPIDYTTTCLICNEGDNTMNAKSIYLQSSTALTGSSARLKLDLTEINEYDLFPGQVVTLRGRNAYGTRLVATSLFSNAKQPPRTPEGNGGGLKVMVAAGPFSSPEDLDYDPFVDFLDQVHQNNPDLLVLLGPFVDVNNNLVVEGLVESTFLEVFRNRFLYRLSNVRCSVVLVPSLKDVFHSQCFPQPPINPSDENVPSFYKESLKHVTFAPNPCTFVVNDISFGVCTNDILLHLSRLSLCKSTTPSPTRITKICQLLFQQQSYYPLWPGYSTEDLSECSQICAKQAGKLRMPYSPDVLLLTSSLMPFVEEIEGSLVVNANKLGAGNMVYSMINVAPPGNQRDNKSGPSQRTNVKIHKI</sequence>
<feature type="domain" description="DNA polymerase alpha/delta/epsilon subunit B" evidence="7">
    <location>
        <begin position="173"/>
        <end position="387"/>
    </location>
</feature>
<proteinExistence type="inferred from homology"/>
<evidence type="ECO:0000256" key="1">
    <source>
        <dbReference type="ARBA" id="ARBA00004123"/>
    </source>
</evidence>
<evidence type="ECO:0000256" key="4">
    <source>
        <dbReference type="ARBA" id="ARBA00022705"/>
    </source>
</evidence>
<dbReference type="GO" id="GO:0005658">
    <property type="term" value="C:alpha DNA polymerase:primase complex"/>
    <property type="evidence" value="ECO:0007669"/>
    <property type="project" value="TreeGrafter"/>
</dbReference>
<dbReference type="PIRSF" id="PIRSF018300">
    <property type="entry name" value="DNA_pol_alph_2"/>
    <property type="match status" value="1"/>
</dbReference>
<comment type="similarity">
    <text evidence="2">Belongs to the DNA polymerase alpha subunit B family.</text>
</comment>
<dbReference type="GO" id="GO:0003677">
    <property type="term" value="F:DNA binding"/>
    <property type="evidence" value="ECO:0007669"/>
    <property type="project" value="InterPro"/>
</dbReference>
<dbReference type="Pfam" id="PF04042">
    <property type="entry name" value="DNA_pol_E_B"/>
    <property type="match status" value="1"/>
</dbReference>
<dbReference type="PANTHER" id="PTHR23061:SF12">
    <property type="entry name" value="DNA POLYMERASE ALPHA SUBUNIT B"/>
    <property type="match status" value="1"/>
</dbReference>
<evidence type="ECO:0000259" key="7">
    <source>
        <dbReference type="Pfam" id="PF04042"/>
    </source>
</evidence>